<dbReference type="EMBL" id="QSVQ01000003">
    <property type="protein sequence ID" value="RGO53420.1"/>
    <property type="molecule type" value="Genomic_DNA"/>
</dbReference>
<dbReference type="Proteomes" id="UP000266376">
    <property type="component" value="Unassembled WGS sequence"/>
</dbReference>
<organism evidence="4 6">
    <name type="scientific">Dorea formicigenerans</name>
    <dbReference type="NCBI Taxonomy" id="39486"/>
    <lineage>
        <taxon>Bacteria</taxon>
        <taxon>Bacillati</taxon>
        <taxon>Bacillota</taxon>
        <taxon>Clostridia</taxon>
        <taxon>Lachnospirales</taxon>
        <taxon>Lachnospiraceae</taxon>
        <taxon>Dorea</taxon>
    </lineage>
</organism>
<evidence type="ECO:0000313" key="8">
    <source>
        <dbReference type="Proteomes" id="UP000285981"/>
    </source>
</evidence>
<reference evidence="5 6" key="1">
    <citation type="submission" date="2018-08" db="EMBL/GenBank/DDBJ databases">
        <title>A genome reference for cultivated species of the human gut microbiota.</title>
        <authorList>
            <person name="Zou Y."/>
            <person name="Xue W."/>
            <person name="Luo G."/>
        </authorList>
    </citation>
    <scope>NUCLEOTIDE SEQUENCE [LARGE SCALE GENOMIC DNA]</scope>
    <source>
        <strain evidence="4 6">AF12-11</strain>
        <strain evidence="3 7">AF19-4AC</strain>
        <strain evidence="2 8">AF21-25</strain>
        <strain evidence="1 5">OM02-12</strain>
    </source>
</reference>
<evidence type="ECO:0000313" key="7">
    <source>
        <dbReference type="Proteomes" id="UP000283630"/>
    </source>
</evidence>
<dbReference type="AlphaFoldDB" id="A0A395XQ73"/>
<accession>A0A395XQ73</accession>
<evidence type="ECO:0000313" key="4">
    <source>
        <dbReference type="EMBL" id="RGW55085.1"/>
    </source>
</evidence>
<proteinExistence type="predicted"/>
<evidence type="ECO:0000313" key="6">
    <source>
        <dbReference type="Proteomes" id="UP000266376"/>
    </source>
</evidence>
<dbReference type="Proteomes" id="UP000283630">
    <property type="component" value="Unassembled WGS sequence"/>
</dbReference>
<dbReference type="RefSeq" id="WP_117613042.1">
    <property type="nucleotide sequence ID" value="NZ_QSVQ01000003.1"/>
</dbReference>
<dbReference type="EMBL" id="QRWH01000001">
    <property type="protein sequence ID" value="RGT12026.1"/>
    <property type="molecule type" value="Genomic_DNA"/>
</dbReference>
<dbReference type="EMBL" id="QSAJ01000005">
    <property type="protein sequence ID" value="RGW55085.1"/>
    <property type="molecule type" value="Genomic_DNA"/>
</dbReference>
<gene>
    <name evidence="4" type="ORF">DWV67_03330</name>
    <name evidence="3" type="ORF">DWX53_00240</name>
    <name evidence="2" type="ORF">DWX78_12565</name>
    <name evidence="1" type="ORF">DXB12_04045</name>
</gene>
<comment type="caution">
    <text evidence="4">The sequence shown here is derived from an EMBL/GenBank/DDBJ whole genome shotgun (WGS) entry which is preliminary data.</text>
</comment>
<dbReference type="Proteomes" id="UP000261055">
    <property type="component" value="Unassembled WGS sequence"/>
</dbReference>
<sequence>MKRILLVSHCILNNASKVELDEAGLAEEYKLRSELVNLIIEKNIQVIQLPCPEFIMYGSQRWGHVKNQFQHPFYKEQCRKLLDSVLMQVQEYTLHPETFRVMGIVSVEGSPNCGYHRTCEGLWKGEIGSDEKRIRDIQNSVKSTDKPGVYMEILDEELHNRKLTVPIMTMEEAVEFLTKL</sequence>
<evidence type="ECO:0000313" key="3">
    <source>
        <dbReference type="EMBL" id="RGT12026.1"/>
    </source>
</evidence>
<dbReference type="NCBIfam" id="NF045597">
    <property type="entry name" value="TudS_rel_CD3072"/>
    <property type="match status" value="1"/>
</dbReference>
<name>A0A395XQ73_9FIRM</name>
<protein>
    <recommendedName>
        <fullName evidence="9">DUF523 domain-containing protein</fullName>
    </recommendedName>
</protein>
<evidence type="ECO:0000313" key="1">
    <source>
        <dbReference type="EMBL" id="RGO53420.1"/>
    </source>
</evidence>
<keyword evidence="5" id="KW-1185">Reference proteome</keyword>
<dbReference type="EMBL" id="QRVU01000075">
    <property type="protein sequence ID" value="RGS68566.1"/>
    <property type="molecule type" value="Genomic_DNA"/>
</dbReference>
<dbReference type="InterPro" id="IPR054648">
    <property type="entry name" value="TudS-rel"/>
</dbReference>
<evidence type="ECO:0000313" key="2">
    <source>
        <dbReference type="EMBL" id="RGS68566.1"/>
    </source>
</evidence>
<evidence type="ECO:0008006" key="9">
    <source>
        <dbReference type="Google" id="ProtNLM"/>
    </source>
</evidence>
<evidence type="ECO:0000313" key="5">
    <source>
        <dbReference type="Proteomes" id="UP000261055"/>
    </source>
</evidence>
<dbReference type="Proteomes" id="UP000285981">
    <property type="component" value="Unassembled WGS sequence"/>
</dbReference>